<accession>A0AB72X0D2</accession>
<keyword evidence="2" id="KW-1185">Reference proteome</keyword>
<name>A0AB72X0D2_9RALS</name>
<protein>
    <submittedName>
        <fullName evidence="1">Uncharacterized protein</fullName>
    </submittedName>
</protein>
<sequence length="84" mass="9058">MRETCLGFYLAACPGQANKIARGKHRHGNEKPRATGSHFNCETASSLQAVAATVSLSSSIMRSRMTNFCTLPVTVIGISVTKRM</sequence>
<dbReference type="AlphaFoldDB" id="A0AB72X0D2"/>
<evidence type="ECO:0000313" key="2">
    <source>
        <dbReference type="Proteomes" id="UP001189225"/>
    </source>
</evidence>
<gene>
    <name evidence="1" type="ORF">R16034_02322</name>
</gene>
<proteinExistence type="predicted"/>
<dbReference type="EMBL" id="CATWHI010000003">
    <property type="protein sequence ID" value="CAJ0740811.1"/>
    <property type="molecule type" value="Genomic_DNA"/>
</dbReference>
<dbReference type="Proteomes" id="UP001189225">
    <property type="component" value="Unassembled WGS sequence"/>
</dbReference>
<reference evidence="1 2" key="1">
    <citation type="submission" date="2023-07" db="EMBL/GenBank/DDBJ databases">
        <authorList>
            <person name="Peeters C."/>
        </authorList>
    </citation>
    <scope>NUCLEOTIDE SEQUENCE [LARGE SCALE GENOMIC DNA]</scope>
    <source>
        <strain evidence="1 2">R-16034</strain>
    </source>
</reference>
<organism evidence="1 2">
    <name type="scientific">Ralstonia edaphi</name>
    <dbReference type="NCBI Taxonomy" id="3058599"/>
    <lineage>
        <taxon>Bacteria</taxon>
        <taxon>Pseudomonadati</taxon>
        <taxon>Pseudomonadota</taxon>
        <taxon>Betaproteobacteria</taxon>
        <taxon>Burkholderiales</taxon>
        <taxon>Burkholderiaceae</taxon>
        <taxon>Ralstonia</taxon>
    </lineage>
</organism>
<comment type="caution">
    <text evidence="1">The sequence shown here is derived from an EMBL/GenBank/DDBJ whole genome shotgun (WGS) entry which is preliminary data.</text>
</comment>
<evidence type="ECO:0000313" key="1">
    <source>
        <dbReference type="EMBL" id="CAJ0740811.1"/>
    </source>
</evidence>